<dbReference type="Proteomes" id="UP000198379">
    <property type="component" value="Unassembled WGS sequence"/>
</dbReference>
<dbReference type="InterPro" id="IPR004443">
    <property type="entry name" value="YjeF_N_dom"/>
</dbReference>
<gene>
    <name evidence="2" type="ORF">SAMN06265376_103440</name>
</gene>
<accession>A0A238ZQQ5</accession>
<dbReference type="Pfam" id="PF03853">
    <property type="entry name" value="YjeF_N"/>
    <property type="match status" value="1"/>
</dbReference>
<name>A0A238ZQQ5_9FLAO</name>
<dbReference type="InterPro" id="IPR036652">
    <property type="entry name" value="YjeF_N_dom_sf"/>
</dbReference>
<keyword evidence="3" id="KW-1185">Reference proteome</keyword>
<proteinExistence type="predicted"/>
<evidence type="ECO:0000313" key="3">
    <source>
        <dbReference type="Proteomes" id="UP000198379"/>
    </source>
</evidence>
<dbReference type="AlphaFoldDB" id="A0A238ZQQ5"/>
<protein>
    <submittedName>
        <fullName evidence="2">NAD(P)H-hydrate epimerase</fullName>
    </submittedName>
</protein>
<feature type="domain" description="YjeF N-terminal" evidence="1">
    <location>
        <begin position="23"/>
        <end position="212"/>
    </location>
</feature>
<sequence>MTAAVHYPEIEYPKEKALTLQAFRDMDYYAVEQYHLPIELMMENAGLQLALMIAEKTTKAQTIKIGVGNGNNGGGGLVAARRLSAWGYKVYIDPFTEITKKLPSLQLKRALKFGASIDHILSPDIWVDAYLGFSQKLPLRENLAQRIKEANTSHSYKIALDIPTGYLGDTTSLFFEADTIVTLAAPKKILYNLPTSTTIYIADLGIPASVYQKFHIDHFPFEQRGLIQLQRK</sequence>
<evidence type="ECO:0000313" key="2">
    <source>
        <dbReference type="EMBL" id="SNR85670.1"/>
    </source>
</evidence>
<reference evidence="2 3" key="1">
    <citation type="submission" date="2017-06" db="EMBL/GenBank/DDBJ databases">
        <authorList>
            <person name="Kim H.J."/>
            <person name="Triplett B.A."/>
        </authorList>
    </citation>
    <scope>NUCLEOTIDE SEQUENCE [LARGE SCALE GENOMIC DNA]</scope>
    <source>
        <strain evidence="2 3">DSM 25597</strain>
    </source>
</reference>
<dbReference type="PROSITE" id="PS51385">
    <property type="entry name" value="YJEF_N"/>
    <property type="match status" value="1"/>
</dbReference>
<dbReference type="RefSeq" id="WP_089371746.1">
    <property type="nucleotide sequence ID" value="NZ_BMEP01000001.1"/>
</dbReference>
<dbReference type="EMBL" id="FZNY01000003">
    <property type="protein sequence ID" value="SNR85670.1"/>
    <property type="molecule type" value="Genomic_DNA"/>
</dbReference>
<dbReference type="SUPFAM" id="SSF64153">
    <property type="entry name" value="YjeF N-terminal domain-like"/>
    <property type="match status" value="1"/>
</dbReference>
<evidence type="ECO:0000259" key="1">
    <source>
        <dbReference type="PROSITE" id="PS51385"/>
    </source>
</evidence>
<dbReference type="Gene3D" id="3.40.50.10260">
    <property type="entry name" value="YjeF N-terminal domain"/>
    <property type="match status" value="1"/>
</dbReference>
<organism evidence="2 3">
    <name type="scientific">Dokdonia pacifica</name>
    <dbReference type="NCBI Taxonomy" id="1627892"/>
    <lineage>
        <taxon>Bacteria</taxon>
        <taxon>Pseudomonadati</taxon>
        <taxon>Bacteroidota</taxon>
        <taxon>Flavobacteriia</taxon>
        <taxon>Flavobacteriales</taxon>
        <taxon>Flavobacteriaceae</taxon>
        <taxon>Dokdonia</taxon>
    </lineage>
</organism>
<dbReference type="NCBIfam" id="TIGR00197">
    <property type="entry name" value="yjeF_nterm"/>
    <property type="match status" value="1"/>
</dbReference>
<dbReference type="OrthoDB" id="1176020at2"/>